<dbReference type="AlphaFoldDB" id="A0A5B8YN94"/>
<keyword evidence="2" id="KW-1185">Reference proteome</keyword>
<proteinExistence type="predicted"/>
<name>A0A5B8YN94_9FLAO</name>
<gene>
    <name evidence="1" type="ORF">FK178_05775</name>
</gene>
<dbReference type="RefSeq" id="WP_146832000.1">
    <property type="nucleotide sequence ID" value="NZ_CP042476.1"/>
</dbReference>
<dbReference type="KEGG" id="anp:FK178_05775"/>
<evidence type="ECO:0000313" key="1">
    <source>
        <dbReference type="EMBL" id="QED37249.1"/>
    </source>
</evidence>
<dbReference type="EMBL" id="CP042476">
    <property type="protein sequence ID" value="QED37249.1"/>
    <property type="molecule type" value="Genomic_DNA"/>
</dbReference>
<protein>
    <submittedName>
        <fullName evidence="1">Alpha/beta hydrolase</fullName>
    </submittedName>
</protein>
<evidence type="ECO:0000313" key="2">
    <source>
        <dbReference type="Proteomes" id="UP000321954"/>
    </source>
</evidence>
<sequence>MREIKEIIHVYFMPGLAANPSIFEYIKLPEDQFEIHLLEWIIPGTNETLKDYALRMTRYIKHDNMVLIGVSFGGIVVQEMSKYINVSRLIIISSVKCREELPRRMIFSAKTGFHKILPVSLLDYIDHFEKFAVNDFLKKRARLYKKYLSVRNNKYLNWAIEHMVNWECEKPMKDIVHIHGDKDLVFPYKYIGDCITVKGGTHIMIINRYRWFNKNLPEIILTGKLKEKKEKLNQVL</sequence>
<dbReference type="OrthoDB" id="659408at2"/>
<organism evidence="1 2">
    <name type="scientific">Antarcticibacterium arcticum</name>
    <dbReference type="NCBI Taxonomy" id="2585771"/>
    <lineage>
        <taxon>Bacteria</taxon>
        <taxon>Pseudomonadati</taxon>
        <taxon>Bacteroidota</taxon>
        <taxon>Flavobacteriia</taxon>
        <taxon>Flavobacteriales</taxon>
        <taxon>Flavobacteriaceae</taxon>
        <taxon>Antarcticibacterium</taxon>
    </lineage>
</organism>
<accession>A0A5B8YN94</accession>
<dbReference type="GO" id="GO:0016787">
    <property type="term" value="F:hydrolase activity"/>
    <property type="evidence" value="ECO:0007669"/>
    <property type="project" value="UniProtKB-KW"/>
</dbReference>
<dbReference type="SUPFAM" id="SSF53474">
    <property type="entry name" value="alpha/beta-Hydrolases"/>
    <property type="match status" value="1"/>
</dbReference>
<reference evidence="1 2" key="1">
    <citation type="submission" date="2019-08" db="EMBL/GenBank/DDBJ databases">
        <title>Antarcticibacterium arcticum sp. nov., a bacterium isolated from marine sediment of the Canadian Beaufort Sea.</title>
        <authorList>
            <person name="Lee Y.M."/>
            <person name="Baek K."/>
            <person name="Lee D.-H."/>
            <person name="Shin S.C."/>
            <person name="Jin Y.K."/>
            <person name="Park Y."/>
        </authorList>
    </citation>
    <scope>NUCLEOTIDE SEQUENCE [LARGE SCALE GENOMIC DNA]</scope>
    <source>
        <strain evidence="1 2">PAMC 28998</strain>
    </source>
</reference>
<dbReference type="InterPro" id="IPR029058">
    <property type="entry name" value="AB_hydrolase_fold"/>
</dbReference>
<dbReference type="Gene3D" id="3.40.50.1820">
    <property type="entry name" value="alpha/beta hydrolase"/>
    <property type="match status" value="1"/>
</dbReference>
<keyword evidence="1" id="KW-0378">Hydrolase</keyword>
<dbReference type="Proteomes" id="UP000321954">
    <property type="component" value="Chromosome"/>
</dbReference>